<protein>
    <submittedName>
        <fullName evidence="1">Uncharacterized protein</fullName>
    </submittedName>
</protein>
<evidence type="ECO:0000313" key="2">
    <source>
        <dbReference type="Proteomes" id="UP000077315"/>
    </source>
</evidence>
<name>A0A167NWF3_PHYB8</name>
<gene>
    <name evidence="1" type="ORF">PHYBLDRAFT_63053</name>
</gene>
<dbReference type="InParanoid" id="A0A167NWF3"/>
<proteinExistence type="predicted"/>
<organism evidence="1 2">
    <name type="scientific">Phycomyces blakesleeanus (strain ATCC 8743b / DSM 1359 / FGSC 10004 / NBRC 33097 / NRRL 1555)</name>
    <dbReference type="NCBI Taxonomy" id="763407"/>
    <lineage>
        <taxon>Eukaryota</taxon>
        <taxon>Fungi</taxon>
        <taxon>Fungi incertae sedis</taxon>
        <taxon>Mucoromycota</taxon>
        <taxon>Mucoromycotina</taxon>
        <taxon>Mucoromycetes</taxon>
        <taxon>Mucorales</taxon>
        <taxon>Phycomycetaceae</taxon>
        <taxon>Phycomyces</taxon>
    </lineage>
</organism>
<evidence type="ECO:0000313" key="1">
    <source>
        <dbReference type="EMBL" id="OAD76744.1"/>
    </source>
</evidence>
<dbReference type="GeneID" id="29001971"/>
<dbReference type="AlphaFoldDB" id="A0A167NWF3"/>
<dbReference type="EMBL" id="KV440975">
    <property type="protein sequence ID" value="OAD76744.1"/>
    <property type="molecule type" value="Genomic_DNA"/>
</dbReference>
<sequence>MPIQELPDNMIISRRYTLLRSKTNTLNNPVKNATLYILSQFLPVAYTYTSISVELFSILDQCMVISSLGSRDGKDGFETTFISCFLEDIYKDDLTEALHTFPIKDVFLHDLSKLASLSTPVITSQPTSSTIVQPPFIFEGIRKTVFTCQIQYSFIYSFIPPPTSPYFQTHLTHHDQHVFAFVNWFPLLADRLREKDGAEICGSALSPSNYHSILPEHRISLEVSIANQTTGLVQKKKSVVALPKKLST</sequence>
<accession>A0A167NWF3</accession>
<dbReference type="VEuPathDB" id="FungiDB:PHYBLDRAFT_63053"/>
<dbReference type="RefSeq" id="XP_018294784.1">
    <property type="nucleotide sequence ID" value="XM_018441065.1"/>
</dbReference>
<keyword evidence="2" id="KW-1185">Reference proteome</keyword>
<reference evidence="2" key="1">
    <citation type="submission" date="2015-06" db="EMBL/GenBank/DDBJ databases">
        <title>Expansion of signal transduction pathways in fungi by whole-genome duplication.</title>
        <authorList>
            <consortium name="DOE Joint Genome Institute"/>
            <person name="Corrochano L.M."/>
            <person name="Kuo A."/>
            <person name="Marcet-Houben M."/>
            <person name="Polaino S."/>
            <person name="Salamov A."/>
            <person name="Villalobos J.M."/>
            <person name="Alvarez M.I."/>
            <person name="Avalos J."/>
            <person name="Benito E.P."/>
            <person name="Benoit I."/>
            <person name="Burger G."/>
            <person name="Camino L.P."/>
            <person name="Canovas D."/>
            <person name="Cerda-Olmedo E."/>
            <person name="Cheng J.-F."/>
            <person name="Dominguez A."/>
            <person name="Elias M."/>
            <person name="Eslava A.P."/>
            <person name="Glaser F."/>
            <person name="Grimwood J."/>
            <person name="Gutierrez G."/>
            <person name="Heitman J."/>
            <person name="Henrissat B."/>
            <person name="Iturriaga E.A."/>
            <person name="Lang B.F."/>
            <person name="Lavin J.L."/>
            <person name="Lee S."/>
            <person name="Li W."/>
            <person name="Lindquist E."/>
            <person name="Lopez-Garcia S."/>
            <person name="Luque E.M."/>
            <person name="Marcos A.T."/>
            <person name="Martin J."/>
            <person name="McCluskey K."/>
            <person name="Medina H.R."/>
            <person name="Miralles-Duran A."/>
            <person name="Miyazaki A."/>
            <person name="Munoz-Torres E."/>
            <person name="Oguiza J.A."/>
            <person name="Ohm R."/>
            <person name="Olmedo M."/>
            <person name="Orejas M."/>
            <person name="Ortiz-Castellanos L."/>
            <person name="Pisabarro A.G."/>
            <person name="Rodriguez-Romero J."/>
            <person name="Ruiz-Herrera J."/>
            <person name="Ruiz-Vazquez R."/>
            <person name="Sanz C."/>
            <person name="Schackwitz W."/>
            <person name="Schmutz J."/>
            <person name="Shahriari M."/>
            <person name="Shelest E."/>
            <person name="Silva-Franco F."/>
            <person name="Soanes D."/>
            <person name="Syed K."/>
            <person name="Tagua V.G."/>
            <person name="Talbot N.J."/>
            <person name="Thon M."/>
            <person name="De vries R.P."/>
            <person name="Wiebenga A."/>
            <person name="Yadav J.S."/>
            <person name="Braun E.L."/>
            <person name="Baker S."/>
            <person name="Garre V."/>
            <person name="Horwitz B."/>
            <person name="Torres-Martinez S."/>
            <person name="Idnurm A."/>
            <person name="Herrera-Estrella A."/>
            <person name="Gabaldon T."/>
            <person name="Grigoriev I.V."/>
        </authorList>
    </citation>
    <scope>NUCLEOTIDE SEQUENCE [LARGE SCALE GENOMIC DNA]</scope>
    <source>
        <strain evidence="2">NRRL 1555(-)</strain>
    </source>
</reference>
<dbReference type="Proteomes" id="UP000077315">
    <property type="component" value="Unassembled WGS sequence"/>
</dbReference>